<dbReference type="InterPro" id="IPR011764">
    <property type="entry name" value="Biotin_carboxylation_dom"/>
</dbReference>
<dbReference type="InterPro" id="IPR005481">
    <property type="entry name" value="BC-like_N"/>
</dbReference>
<reference evidence="14" key="1">
    <citation type="submission" date="2023-11" db="EMBL/GenBank/DDBJ databases">
        <title>The genome sequences of three competitors of mushroom-forming fungi.</title>
        <authorList>
            <person name="Beijen E."/>
            <person name="Ohm R.A."/>
        </authorList>
    </citation>
    <scope>NUCLEOTIDE SEQUENCE</scope>
    <source>
        <strain evidence="14">CBS 100526</strain>
    </source>
</reference>
<keyword evidence="8" id="KW-0862">Zinc</keyword>
<dbReference type="SUPFAM" id="SSF56059">
    <property type="entry name" value="Glutathione synthetase ATP-binding domain-like"/>
    <property type="match status" value="1"/>
</dbReference>
<dbReference type="CDD" id="cd12148">
    <property type="entry name" value="fungal_TF_MHR"/>
    <property type="match status" value="1"/>
</dbReference>
<evidence type="ECO:0000256" key="9">
    <source>
        <dbReference type="PROSITE-ProRule" id="PRU00409"/>
    </source>
</evidence>
<dbReference type="NCBIfam" id="TIGR00724">
    <property type="entry name" value="urea_amlyse_rel"/>
    <property type="match status" value="1"/>
</dbReference>
<dbReference type="Pfam" id="PF02786">
    <property type="entry name" value="CPSase_L_D2"/>
    <property type="match status" value="1"/>
</dbReference>
<dbReference type="InterPro" id="IPR011054">
    <property type="entry name" value="Rudment_hybrid_motif"/>
</dbReference>
<dbReference type="GO" id="GO:0005524">
    <property type="term" value="F:ATP binding"/>
    <property type="evidence" value="ECO:0007669"/>
    <property type="project" value="UniProtKB-UniRule"/>
</dbReference>
<dbReference type="InterPro" id="IPR036236">
    <property type="entry name" value="Znf_C2H2_sf"/>
</dbReference>
<dbReference type="GeneID" id="87916887"/>
<dbReference type="InterPro" id="IPR011761">
    <property type="entry name" value="ATP-grasp"/>
</dbReference>
<comment type="cofactor">
    <cofactor evidence="1">
        <name>biotin</name>
        <dbReference type="ChEBI" id="CHEBI:57586"/>
    </cofactor>
</comment>
<dbReference type="GO" id="GO:0016787">
    <property type="term" value="F:hydrolase activity"/>
    <property type="evidence" value="ECO:0007669"/>
    <property type="project" value="UniProtKB-KW"/>
</dbReference>
<feature type="domain" description="ATP-grasp" evidence="12">
    <location>
        <begin position="129"/>
        <end position="327"/>
    </location>
</feature>
<evidence type="ECO:0000256" key="4">
    <source>
        <dbReference type="ARBA" id="ARBA00022801"/>
    </source>
</evidence>
<evidence type="ECO:0000256" key="6">
    <source>
        <dbReference type="ARBA" id="ARBA00023242"/>
    </source>
</evidence>
<keyword evidence="15" id="KW-1185">Reference proteome</keyword>
<keyword evidence="2" id="KW-0436">Ligase</keyword>
<dbReference type="InterPro" id="IPR029000">
    <property type="entry name" value="Cyclophilin-like_dom_sf"/>
</dbReference>
<dbReference type="Gene3D" id="3.30.160.60">
    <property type="entry name" value="Classic Zinc Finger"/>
    <property type="match status" value="2"/>
</dbReference>
<organism evidence="14 15">
    <name type="scientific">Trichoderma aggressivum f. europaeum</name>
    <dbReference type="NCBI Taxonomy" id="173218"/>
    <lineage>
        <taxon>Eukaryota</taxon>
        <taxon>Fungi</taxon>
        <taxon>Dikarya</taxon>
        <taxon>Ascomycota</taxon>
        <taxon>Pezizomycotina</taxon>
        <taxon>Sordariomycetes</taxon>
        <taxon>Hypocreomycetidae</taxon>
        <taxon>Hypocreales</taxon>
        <taxon>Hypocreaceae</taxon>
        <taxon>Trichoderma</taxon>
    </lineage>
</organism>
<keyword evidence="6" id="KW-0539">Nucleus</keyword>
<comment type="caution">
    <text evidence="14">The sequence shown here is derived from an EMBL/GenBank/DDBJ whole genome shotgun (WGS) entry which is preliminary data.</text>
</comment>
<dbReference type="PANTHER" id="PTHR18866">
    <property type="entry name" value="CARBOXYLASE:PYRUVATE/ACETYL-COA/PROPIONYL-COA CARBOXYLASE"/>
    <property type="match status" value="1"/>
</dbReference>
<evidence type="ECO:0000259" key="12">
    <source>
        <dbReference type="PROSITE" id="PS50975"/>
    </source>
</evidence>
<dbReference type="Gene3D" id="2.40.50.100">
    <property type="match status" value="1"/>
</dbReference>
<dbReference type="InterPro" id="IPR003833">
    <property type="entry name" value="CT_C_D"/>
</dbReference>
<keyword evidence="4" id="KW-0378">Hydrolase</keyword>
<dbReference type="Pfam" id="PF04082">
    <property type="entry name" value="Fungal_trans"/>
    <property type="match status" value="1"/>
</dbReference>
<dbReference type="GO" id="GO:0016874">
    <property type="term" value="F:ligase activity"/>
    <property type="evidence" value="ECO:0007669"/>
    <property type="project" value="UniProtKB-KW"/>
</dbReference>
<evidence type="ECO:0000313" key="14">
    <source>
        <dbReference type="EMBL" id="KAK4081233.1"/>
    </source>
</evidence>
<dbReference type="SUPFAM" id="SSF51230">
    <property type="entry name" value="Single hybrid motif"/>
    <property type="match status" value="1"/>
</dbReference>
<feature type="domain" description="C2H2-type" evidence="11">
    <location>
        <begin position="1256"/>
        <end position="1283"/>
    </location>
</feature>
<dbReference type="SUPFAM" id="SSF57667">
    <property type="entry name" value="beta-beta-alpha zinc fingers"/>
    <property type="match status" value="1"/>
</dbReference>
<dbReference type="Pfam" id="PF02682">
    <property type="entry name" value="CT_C_D"/>
    <property type="match status" value="1"/>
</dbReference>
<dbReference type="InterPro" id="IPR013087">
    <property type="entry name" value="Znf_C2H2_type"/>
</dbReference>
<feature type="region of interest" description="Disordered" evidence="10">
    <location>
        <begin position="1142"/>
        <end position="1163"/>
    </location>
</feature>
<dbReference type="InterPro" id="IPR011053">
    <property type="entry name" value="Single_hybrid_motif"/>
</dbReference>
<evidence type="ECO:0000256" key="8">
    <source>
        <dbReference type="PROSITE-ProRule" id="PRU00042"/>
    </source>
</evidence>
<sequence>MGSVDLTSLRNIRRVLVANRGEIAVRCIKACRELGVRSVAIITNADATSLHATLADEVVLLPGEDSTAYTNGEAILKICKESNADAIIPGYGFLSENVEFATAVSSAGITFVGPSSASINAMGLKHEARAIAQAANVPVIAGTQLLESAGAAVEAAKRLGCPIILKATGGGGGMGLQICHSEQEVEKAFAMVESRAGALFKNSGVFLEKYYPSSRHVEVQVAGNGEIVVAFGERECSLQRRHQKVVEECPSPFVERHPGLREKMLQAAVNYASQLKYKSVGTVEFLVDDETADFFFLEMNTRLQVEHGITELCYGVDLVHLMLRQADYERGGSIGIPSDVLKSLGRPQPLGSAIEVRLYAEVPLRDFAPSPGVLQHVHWPEGEGVRIDTWVRNGQRITPFYDPLIGKVMTYSPDGRISAQKKMLAVLADTALQGTQSNLEYLSKILESEMFTSGNTLTNSLSTFKFDSCSLQVIDPGVFTTIQDYPGRIEVGHGIPPSGPIDDLSARVANILVGNDSGVELLELTLSGPKLLFHEAAVVAVCGAELSVAVDDVSQPMWSRIVIKKGQTLGLGKVTGNGLRTYLAVKGGFPQIPKFLGSKSTAPELGFGGVQGRKLQLHDILTLSPESRSWAAEATPLSLPSNFIPDFTTSVTVCCIDGPYGSDDILTPEGRTTLYETDWTVSHNSSRSGIRLEGPRLKWARASGGGGGSHPSNVLDYGYPNGGVNFTGEFPVIFGPDRPDLGGFVCPTTVCSGEMWKIGQLKPGNTVRFRSVAYDTGLEISRRKESFLKTLAAFSQGNTSPINPLSVEFTDEPPSSILHQKQSQGSHPMVTYRQGGDTSIIVEYGNQVSDLRNTTCVQVLAKQISALNLPSVRGDPNFSSLTVRFDPFQVDRSKLLQQLIQFDDEIGQTTGVKIPARQVRLPVCLDHSSLEESAQRYMDNIRPTAAYMPDNVEYLRKNNALETRQQVFDALLKTPWLAVAVGFYVGTPILFPLDPWHVLTGQKYNPSRVYTPSGSVGLGGSLVAIYPVAAPGGYQLMGRTLGGWDGTGTRTGFSAERPWLFNHLDLITFYEVSEEEYNKIERDFETGRYVFDITQTMLDMDEHIAKFDAAAKDPAYQAWRKRQVNAAREVGEHEQRLFDEWTAEKNARNNASSTEDDDAGSGNVISIESPINANVWKVLVKPGDVLEKGQTVAVLEAMKMEINIIVDDGQAGAVVTKISQPPGSVCSCIWHRIHPEILLGLPHSCIMRGRPRFRVAPCKYCNKEFKRQEHLERHIRTRKYQWARCYLGVDAKTCLDTRERPFGCACGRTFSRPDLLNRHRRLSQCSNPAASIPQGTASTGQEAVSSSKIIYQTSPAEDVVISPSDSSHGRTPLNPDFITQASATRDVFIGPTTAMNNAAPVEYSQKQLMGKFSIRDLDTSSQEQQPDYPSRDGGVVARSDINMDNTIETGSDFTQLQLFDMDFLANETDMISGYLMDIFPSMDYQQPLIEDISDAYSGSQSLPTGLGANSLEISTLMQNEMPPLQGRASAIQSVPSQTSQAQDSLGRSLDAIDDVVATNPWTVSAAAYEKLTAEVEKHISVLPEPFALPSRQTLSRYVASWMRSFHPHLPFIHIPTTCLEDKTPMLVLTLAATGSFYGFEHTHGYAMYFIAKSIITHELEKRRRASTLHLLRTFPSYAGLPTGSPDATAQTWASPPPATSGSVDIELLQSLLVLVLTMAWLDGPLAQDALAMSSQLTELTREALKYPVPEIEADNWSVWAHEEERRRTLFSAYFVINILTICFNVPPQITSSEVNIPLPSSEAEFKATTSNAWLSLRQKSNSHQPDFQVCLRQLLSGKPLAKENSATEFGNYMLVQSLLIQVYFERQVSSAVLSSSTSLSLDTISLYENAYNAWQSCWDSAIESALDPNSPHGPLAFNSTAMLRLAHVHLAVGLQSHCALRSRDPRIVAQVFEPHQNPIPLRSPHLDQAVFHAICALRIPVRVGIAFVARGRTGHWSVQHAISNFACALLLTHWLENLFHLVSSDGMEVLRYEEKRLLSIVERLIEETHLEGSLGSKNDYPRRIRRLAIAAVRLWAETCRGIQVFEIVHVVGETLSLVAESLEDRF</sequence>
<keyword evidence="7" id="KW-0092">Biotin</keyword>
<dbReference type="Proteomes" id="UP001273209">
    <property type="component" value="Unassembled WGS sequence"/>
</dbReference>
<dbReference type="InterPro" id="IPR005482">
    <property type="entry name" value="Biotin_COase_C"/>
</dbReference>
<dbReference type="Pfam" id="PF00289">
    <property type="entry name" value="Biotin_carb_N"/>
    <property type="match status" value="1"/>
</dbReference>
<dbReference type="InterPro" id="IPR050856">
    <property type="entry name" value="Biotin_carboxylase_complex"/>
</dbReference>
<dbReference type="InterPro" id="IPR000089">
    <property type="entry name" value="Biotin_lipoyl"/>
</dbReference>
<evidence type="ECO:0000259" key="13">
    <source>
        <dbReference type="PROSITE" id="PS50979"/>
    </source>
</evidence>
<dbReference type="PROSITE" id="PS50979">
    <property type="entry name" value="BC"/>
    <property type="match status" value="1"/>
</dbReference>
<dbReference type="InterPro" id="IPR007219">
    <property type="entry name" value="XnlR_reg_dom"/>
</dbReference>
<protein>
    <submittedName>
        <fullName evidence="14">Transcriptional regulator family: C2H2 zinc finger and Fungal Specific TF</fullName>
    </submittedName>
</protein>
<dbReference type="Gene3D" id="3.30.1360.40">
    <property type="match status" value="1"/>
</dbReference>
<dbReference type="EMBL" id="JAWRVG010000007">
    <property type="protein sequence ID" value="KAK4081233.1"/>
    <property type="molecule type" value="Genomic_DNA"/>
</dbReference>
<keyword evidence="5 9" id="KW-0067">ATP-binding</keyword>
<name>A0AAE1IIQ2_9HYPO</name>
<dbReference type="GO" id="GO:0008270">
    <property type="term" value="F:zinc ion binding"/>
    <property type="evidence" value="ECO:0007669"/>
    <property type="project" value="UniProtKB-KW"/>
</dbReference>
<dbReference type="InterPro" id="IPR005479">
    <property type="entry name" value="CPAse_ATP-bd"/>
</dbReference>
<proteinExistence type="predicted"/>
<feature type="domain" description="Biotin carboxylation" evidence="13">
    <location>
        <begin position="11"/>
        <end position="466"/>
    </location>
</feature>
<dbReference type="SMART" id="SM00797">
    <property type="entry name" value="AHS2"/>
    <property type="match status" value="1"/>
</dbReference>
<dbReference type="GO" id="GO:0006351">
    <property type="term" value="P:DNA-templated transcription"/>
    <property type="evidence" value="ECO:0007669"/>
    <property type="project" value="InterPro"/>
</dbReference>
<evidence type="ECO:0000256" key="3">
    <source>
        <dbReference type="ARBA" id="ARBA00022741"/>
    </source>
</evidence>
<evidence type="ECO:0000313" key="15">
    <source>
        <dbReference type="Proteomes" id="UP001273209"/>
    </source>
</evidence>
<dbReference type="Pfam" id="PF02626">
    <property type="entry name" value="CT_A_B"/>
    <property type="match status" value="1"/>
</dbReference>
<dbReference type="SUPFAM" id="SSF51246">
    <property type="entry name" value="Rudiment single hybrid motif"/>
    <property type="match status" value="1"/>
</dbReference>
<dbReference type="InterPro" id="IPR003778">
    <property type="entry name" value="CT_A_B"/>
</dbReference>
<evidence type="ECO:0000256" key="1">
    <source>
        <dbReference type="ARBA" id="ARBA00001953"/>
    </source>
</evidence>
<dbReference type="PROSITE" id="PS00867">
    <property type="entry name" value="CPSASE_2"/>
    <property type="match status" value="1"/>
</dbReference>
<keyword evidence="3 9" id="KW-0547">Nucleotide-binding</keyword>
<dbReference type="Pfam" id="PF00096">
    <property type="entry name" value="zf-C2H2"/>
    <property type="match status" value="1"/>
</dbReference>
<evidence type="ECO:0000256" key="7">
    <source>
        <dbReference type="ARBA" id="ARBA00023267"/>
    </source>
</evidence>
<evidence type="ECO:0000256" key="10">
    <source>
        <dbReference type="SAM" id="MobiDB-lite"/>
    </source>
</evidence>
<evidence type="ECO:0000256" key="5">
    <source>
        <dbReference type="ARBA" id="ARBA00022840"/>
    </source>
</evidence>
<gene>
    <name evidence="14" type="ORF">Triagg1_2765</name>
</gene>
<dbReference type="Gene3D" id="2.40.100.10">
    <property type="entry name" value="Cyclophilin-like"/>
    <property type="match status" value="2"/>
</dbReference>
<dbReference type="SMART" id="SM00878">
    <property type="entry name" value="Biotin_carb_C"/>
    <property type="match status" value="1"/>
</dbReference>
<keyword evidence="8" id="KW-0479">Metal-binding</keyword>
<keyword evidence="8" id="KW-0863">Zinc-finger</keyword>
<dbReference type="PROSITE" id="PS50157">
    <property type="entry name" value="ZINC_FINGER_C2H2_2"/>
    <property type="match status" value="1"/>
</dbReference>
<dbReference type="SMART" id="SM00796">
    <property type="entry name" value="AHS1"/>
    <property type="match status" value="1"/>
</dbReference>
<dbReference type="PANTHER" id="PTHR18866:SF128">
    <property type="entry name" value="UREA AMIDOLYASE"/>
    <property type="match status" value="1"/>
</dbReference>
<dbReference type="RefSeq" id="XP_062758382.1">
    <property type="nucleotide sequence ID" value="XM_062896982.1"/>
</dbReference>
<dbReference type="Gene3D" id="3.30.470.20">
    <property type="entry name" value="ATP-grasp fold, B domain"/>
    <property type="match status" value="1"/>
</dbReference>
<dbReference type="PROSITE" id="PS50975">
    <property type="entry name" value="ATP_GRASP"/>
    <property type="match status" value="1"/>
</dbReference>
<dbReference type="Pfam" id="PF02785">
    <property type="entry name" value="Biotin_carb_C"/>
    <property type="match status" value="1"/>
</dbReference>
<dbReference type="GO" id="GO:0003677">
    <property type="term" value="F:DNA binding"/>
    <property type="evidence" value="ECO:0007669"/>
    <property type="project" value="InterPro"/>
</dbReference>
<dbReference type="SUPFAM" id="SSF52440">
    <property type="entry name" value="PreATP-grasp domain"/>
    <property type="match status" value="1"/>
</dbReference>
<dbReference type="SUPFAM" id="SSF160467">
    <property type="entry name" value="PH0987 N-terminal domain-like"/>
    <property type="match status" value="1"/>
</dbReference>
<dbReference type="Pfam" id="PF00364">
    <property type="entry name" value="Biotin_lipoyl"/>
    <property type="match status" value="1"/>
</dbReference>
<dbReference type="InterPro" id="IPR016185">
    <property type="entry name" value="PreATP-grasp_dom_sf"/>
</dbReference>
<accession>A0AAE1IIQ2</accession>
<evidence type="ECO:0000256" key="2">
    <source>
        <dbReference type="ARBA" id="ARBA00022598"/>
    </source>
</evidence>
<evidence type="ECO:0000259" key="11">
    <source>
        <dbReference type="PROSITE" id="PS50157"/>
    </source>
</evidence>
<dbReference type="SUPFAM" id="SSF50891">
    <property type="entry name" value="Cyclophilin-like"/>
    <property type="match status" value="2"/>
</dbReference>
<dbReference type="CDD" id="cd06850">
    <property type="entry name" value="biotinyl_domain"/>
    <property type="match status" value="1"/>
</dbReference>